<proteinExistence type="predicted"/>
<accession>A0A0E9PJL8</accession>
<name>A0A0E9PJL8_ANGAN</name>
<sequence length="37" mass="3942">MIVVAVARCTAAMVVFSSPDTVYFSISVTVKYTSPSI</sequence>
<reference evidence="1" key="1">
    <citation type="submission" date="2014-11" db="EMBL/GenBank/DDBJ databases">
        <authorList>
            <person name="Amaro Gonzalez C."/>
        </authorList>
    </citation>
    <scope>NUCLEOTIDE SEQUENCE</scope>
</reference>
<evidence type="ECO:0000313" key="1">
    <source>
        <dbReference type="EMBL" id="JAH04806.1"/>
    </source>
</evidence>
<organism evidence="1">
    <name type="scientific">Anguilla anguilla</name>
    <name type="common">European freshwater eel</name>
    <name type="synonym">Muraena anguilla</name>
    <dbReference type="NCBI Taxonomy" id="7936"/>
    <lineage>
        <taxon>Eukaryota</taxon>
        <taxon>Metazoa</taxon>
        <taxon>Chordata</taxon>
        <taxon>Craniata</taxon>
        <taxon>Vertebrata</taxon>
        <taxon>Euteleostomi</taxon>
        <taxon>Actinopterygii</taxon>
        <taxon>Neopterygii</taxon>
        <taxon>Teleostei</taxon>
        <taxon>Anguilliformes</taxon>
        <taxon>Anguillidae</taxon>
        <taxon>Anguilla</taxon>
    </lineage>
</organism>
<protein>
    <submittedName>
        <fullName evidence="1">Uncharacterized protein</fullName>
    </submittedName>
</protein>
<reference evidence="1" key="2">
    <citation type="journal article" date="2015" name="Fish Shellfish Immunol.">
        <title>Early steps in the European eel (Anguilla anguilla)-Vibrio vulnificus interaction in the gills: Role of the RtxA13 toxin.</title>
        <authorList>
            <person name="Callol A."/>
            <person name="Pajuelo D."/>
            <person name="Ebbesson L."/>
            <person name="Teles M."/>
            <person name="MacKenzie S."/>
            <person name="Amaro C."/>
        </authorList>
    </citation>
    <scope>NUCLEOTIDE SEQUENCE</scope>
</reference>
<dbReference type="EMBL" id="GBXM01103771">
    <property type="protein sequence ID" value="JAH04806.1"/>
    <property type="molecule type" value="Transcribed_RNA"/>
</dbReference>
<dbReference type="AlphaFoldDB" id="A0A0E9PJL8"/>